<feature type="domain" description="SbsA Ig-like" evidence="2">
    <location>
        <begin position="42"/>
        <end position="146"/>
    </location>
</feature>
<dbReference type="Pfam" id="PF13205">
    <property type="entry name" value="Big_5"/>
    <property type="match status" value="1"/>
</dbReference>
<organism evidence="3 4">
    <name type="scientific">Reinekea blandensis MED297</name>
    <dbReference type="NCBI Taxonomy" id="314283"/>
    <lineage>
        <taxon>Bacteria</taxon>
        <taxon>Pseudomonadati</taxon>
        <taxon>Pseudomonadota</taxon>
        <taxon>Gammaproteobacteria</taxon>
        <taxon>Oceanospirillales</taxon>
        <taxon>Saccharospirillaceae</taxon>
        <taxon>Reinekea</taxon>
    </lineage>
</organism>
<dbReference type="PROSITE" id="PS51257">
    <property type="entry name" value="PROKAR_LIPOPROTEIN"/>
    <property type="match status" value="1"/>
</dbReference>
<proteinExistence type="predicted"/>
<dbReference type="Proteomes" id="UP000005953">
    <property type="component" value="Unassembled WGS sequence"/>
</dbReference>
<name>A4BCS2_9GAMM</name>
<keyword evidence="4" id="KW-1185">Reference proteome</keyword>
<dbReference type="Gene3D" id="2.60.40.3710">
    <property type="match status" value="1"/>
</dbReference>
<dbReference type="EMBL" id="AAOE01000006">
    <property type="protein sequence ID" value="EAR10004.1"/>
    <property type="molecule type" value="Genomic_DNA"/>
</dbReference>
<reference evidence="3 4" key="1">
    <citation type="submission" date="2006-02" db="EMBL/GenBank/DDBJ databases">
        <authorList>
            <person name="Pinhassi J."/>
            <person name="Pedros-Alio C."/>
            <person name="Ferriera S."/>
            <person name="Johnson J."/>
            <person name="Kravitz S."/>
            <person name="Halpern A."/>
            <person name="Remington K."/>
            <person name="Beeson K."/>
            <person name="Tran B."/>
            <person name="Rogers Y.-H."/>
            <person name="Friedman R."/>
            <person name="Venter J.C."/>
        </authorList>
    </citation>
    <scope>NUCLEOTIDE SEQUENCE [LARGE SCALE GENOMIC DNA]</scope>
    <source>
        <strain evidence="3 4">MED297</strain>
    </source>
</reference>
<sequence>MDQKRKISLKPKDAIMKPAGFAALTLAAIAVGCGPTDDKDNTTDLTIQSISPAQDSTDVDVRAELSVQFSQDIDTDTLLDDHIQLLSSVTGKEIPGLLTYDADSRTLTFTPDFILASDTEYQVQFAAGLTDEQKSLLPAQDWTFTTNHDYQTVFRSTTEQCVEADCDTELWAWGEDGKAFQVADIHPTDSSDPSVPTVRYKDLYYFSAETDAEGREVWVTDGTPSYTKLFADIVEGPISSKPENFTVHDDLLFFTTQSEGINTLWKTNGSADNLEAVVEYSELRNLNVVNGHLVFSAYEEATGVELYVLTDEGATMLDDLNEGAEGSAPGPFQLVGDQLFFQATDDENGDALFKTDGETITLVSDVDNAAKGRHDLNVDDMLAFNGRLFFTADDGEHGTQPWISDGTAEGTVMITELNEGNGYGLDSVVEWQGEIYFAEKANDILWKTDGTSEGTIEIADYLSWGGMMSTDNGLVISAITNGEKGLWLSQGEPNDLELFYTQKEVTDLSSGPNRTGIFVNDPLLANTHSFHLTDGTFEGTVEIQTEQGLYFPVPR</sequence>
<dbReference type="STRING" id="314283.MED297_07946"/>
<accession>A4BCS2</accession>
<dbReference type="InterPro" id="IPR032812">
    <property type="entry name" value="SbsA_Ig"/>
</dbReference>
<evidence type="ECO:0000259" key="2">
    <source>
        <dbReference type="Pfam" id="PF13205"/>
    </source>
</evidence>
<protein>
    <recommendedName>
        <fullName evidence="2">SbsA Ig-like domain-containing protein</fullName>
    </recommendedName>
</protein>
<keyword evidence="1" id="KW-0732">Signal</keyword>
<gene>
    <name evidence="3" type="ORF">MED297_07946</name>
</gene>
<dbReference type="AlphaFoldDB" id="A4BCS2"/>
<evidence type="ECO:0000313" key="3">
    <source>
        <dbReference type="EMBL" id="EAR10004.1"/>
    </source>
</evidence>
<evidence type="ECO:0000256" key="1">
    <source>
        <dbReference type="ARBA" id="ARBA00022729"/>
    </source>
</evidence>
<dbReference type="HOGENOM" id="CLU_490790_0_0_6"/>
<evidence type="ECO:0000313" key="4">
    <source>
        <dbReference type="Proteomes" id="UP000005953"/>
    </source>
</evidence>
<comment type="caution">
    <text evidence="3">The sequence shown here is derived from an EMBL/GenBank/DDBJ whole genome shotgun (WGS) entry which is preliminary data.</text>
</comment>